<proteinExistence type="predicted"/>
<keyword evidence="2" id="KW-1185">Reference proteome</keyword>
<reference evidence="1" key="1">
    <citation type="submission" date="2021-03" db="EMBL/GenBank/DDBJ databases">
        <title>Genome sequencing and assembly of Tianweitania sediminis.</title>
        <authorList>
            <person name="Chhetri G."/>
        </authorList>
    </citation>
    <scope>NUCLEOTIDE SEQUENCE</scope>
    <source>
        <strain evidence="1">Z8</strain>
    </source>
</reference>
<sequence length="154" mass="16435">MAANNIERFNTIVGLVFEQLYRAFPVPITIDEPAIAKAMGLTVELKYHDDDPRFPPVAQIGNFDDGSSFNGMLWAALPWLVDEGYIRAQGQVRSEEAVLTSKALSILNAAPESLGGTLGAKLTGLAKEAGSEAGRAVINGVVGQIFSFGLRILS</sequence>
<name>A0A8J7R0D4_9HYPH</name>
<protein>
    <submittedName>
        <fullName evidence="1">Uncharacterized protein</fullName>
    </submittedName>
</protein>
<organism evidence="1 2">
    <name type="scientific">Tianweitania sediminis</name>
    <dbReference type="NCBI Taxonomy" id="1502156"/>
    <lineage>
        <taxon>Bacteria</taxon>
        <taxon>Pseudomonadati</taxon>
        <taxon>Pseudomonadota</taxon>
        <taxon>Alphaproteobacteria</taxon>
        <taxon>Hyphomicrobiales</taxon>
        <taxon>Phyllobacteriaceae</taxon>
        <taxon>Tianweitania</taxon>
    </lineage>
</organism>
<dbReference type="AlphaFoldDB" id="A0A8J7R0D4"/>
<dbReference type="RefSeq" id="WP_209335594.1">
    <property type="nucleotide sequence ID" value="NZ_JAGIYY010000004.1"/>
</dbReference>
<dbReference type="Proteomes" id="UP000666240">
    <property type="component" value="Unassembled WGS sequence"/>
</dbReference>
<accession>A0A8J7R0D4</accession>
<evidence type="ECO:0000313" key="2">
    <source>
        <dbReference type="Proteomes" id="UP000666240"/>
    </source>
</evidence>
<comment type="caution">
    <text evidence="1">The sequence shown here is derived from an EMBL/GenBank/DDBJ whole genome shotgun (WGS) entry which is preliminary data.</text>
</comment>
<gene>
    <name evidence="1" type="ORF">J5Y06_12885</name>
</gene>
<evidence type="ECO:0000313" key="1">
    <source>
        <dbReference type="EMBL" id="MBP0439550.1"/>
    </source>
</evidence>
<dbReference type="EMBL" id="JAGIYY010000004">
    <property type="protein sequence ID" value="MBP0439550.1"/>
    <property type="molecule type" value="Genomic_DNA"/>
</dbReference>